<dbReference type="InterPro" id="IPR002018">
    <property type="entry name" value="CarbesteraseB"/>
</dbReference>
<dbReference type="InterPro" id="IPR050309">
    <property type="entry name" value="Type-B_Carboxylest/Lipase"/>
</dbReference>
<comment type="caution">
    <text evidence="5">The sequence shown here is derived from an EMBL/GenBank/DDBJ whole genome shotgun (WGS) entry which is preliminary data.</text>
</comment>
<evidence type="ECO:0000256" key="3">
    <source>
        <dbReference type="RuleBase" id="RU361235"/>
    </source>
</evidence>
<proteinExistence type="inferred from homology"/>
<evidence type="ECO:0000256" key="1">
    <source>
        <dbReference type="ARBA" id="ARBA00005964"/>
    </source>
</evidence>
<evidence type="ECO:0000313" key="6">
    <source>
        <dbReference type="Proteomes" id="UP001206924"/>
    </source>
</evidence>
<keyword evidence="6" id="KW-1185">Reference proteome</keyword>
<evidence type="ECO:0000259" key="4">
    <source>
        <dbReference type="Pfam" id="PF00135"/>
    </source>
</evidence>
<name>A0ABT1NQS8_9MICC</name>
<dbReference type="Proteomes" id="UP001206924">
    <property type="component" value="Unassembled WGS sequence"/>
</dbReference>
<dbReference type="InterPro" id="IPR029058">
    <property type="entry name" value="AB_hydrolase_fold"/>
</dbReference>
<accession>A0ABT1NQS8</accession>
<dbReference type="Gene3D" id="3.40.50.1820">
    <property type="entry name" value="alpha/beta hydrolase"/>
    <property type="match status" value="1"/>
</dbReference>
<dbReference type="PROSITE" id="PS00122">
    <property type="entry name" value="CARBOXYLESTERASE_B_1"/>
    <property type="match status" value="1"/>
</dbReference>
<gene>
    <name evidence="5" type="ORF">NNX28_09140</name>
</gene>
<dbReference type="InterPro" id="IPR000997">
    <property type="entry name" value="Cholinesterase"/>
</dbReference>
<dbReference type="PRINTS" id="PR00878">
    <property type="entry name" value="CHOLNESTRASE"/>
</dbReference>
<feature type="domain" description="Carboxylesterase type B" evidence="4">
    <location>
        <begin position="10"/>
        <end position="480"/>
    </location>
</feature>
<evidence type="ECO:0000256" key="2">
    <source>
        <dbReference type="ARBA" id="ARBA00022801"/>
    </source>
</evidence>
<dbReference type="PANTHER" id="PTHR11559">
    <property type="entry name" value="CARBOXYLESTERASE"/>
    <property type="match status" value="1"/>
</dbReference>
<dbReference type="EMBL" id="JANFLP010000008">
    <property type="protein sequence ID" value="MCQ1950091.1"/>
    <property type="molecule type" value="Genomic_DNA"/>
</dbReference>
<keyword evidence="2 3" id="KW-0378">Hydrolase</keyword>
<dbReference type="InterPro" id="IPR019826">
    <property type="entry name" value="Carboxylesterase_B_AS"/>
</dbReference>
<dbReference type="Pfam" id="PF00135">
    <property type="entry name" value="COesterase"/>
    <property type="match status" value="1"/>
</dbReference>
<dbReference type="RefSeq" id="WP_255865540.1">
    <property type="nucleotide sequence ID" value="NZ_CP104263.1"/>
</dbReference>
<comment type="similarity">
    <text evidence="1 3">Belongs to the type-B carboxylesterase/lipase family.</text>
</comment>
<organism evidence="5 6">
    <name type="scientific">Arthrobacter jinronghuae</name>
    <dbReference type="NCBI Taxonomy" id="2964609"/>
    <lineage>
        <taxon>Bacteria</taxon>
        <taxon>Bacillati</taxon>
        <taxon>Actinomycetota</taxon>
        <taxon>Actinomycetes</taxon>
        <taxon>Micrococcales</taxon>
        <taxon>Micrococcaceae</taxon>
        <taxon>Arthrobacter</taxon>
    </lineage>
</organism>
<dbReference type="SUPFAM" id="SSF53474">
    <property type="entry name" value="alpha/beta-Hydrolases"/>
    <property type="match status" value="1"/>
</dbReference>
<sequence>MATTTAQPDLTVSTSDGMVQGIVVNGVRAWRGIPYAAPPVGDLRLRLPRPVQPWEGVLDAGRYGPVPPQEPGLPSMGAGRKTPMDEDCLTINVTAPLDNAPPRPVLVYFYGGGFTIGAASAAAYDGTNLVERGDVVYVCMNYRLGALGFMDFRRYSTPERPFDVNVGLADQVAALRWVQRNIAGFGGDPENVTVFGESAGGMSITALMCVPSAEGLFHRAFVQSSAPATAYGPGLPEKWAGSLIELLGVSDEEAPNALASLPAERLVKAVGRLTRKVTPESEPGALAVAPVVDGEFLPLHPIDAFRTGKAHRIPLVIGNMFREGALFDRVQDVLPTTEERIDTMFARTEPELKARVLAAYPGYPSKHAAVDVGGDVVFWLPSVQVAEGHCAYAPTWSYRFDYAPRVAGLLGIGATHGMDTPAVFGNYTTGLGRFLTLPGSKRTTVSVGNRFRGALLRFARTGNPGLWPAYGIGTRATKVFDDTDRVVQDPHRNRREAWNGYRGYR</sequence>
<reference evidence="5 6" key="1">
    <citation type="submission" date="2022-07" db="EMBL/GenBank/DDBJ databases">
        <title>Novel species in genus Arthrobacter.</title>
        <authorList>
            <person name="Liu Y."/>
        </authorList>
    </citation>
    <scope>NUCLEOTIDE SEQUENCE [LARGE SCALE GENOMIC DNA]</scope>
    <source>
        <strain evidence="6">zg-Y859</strain>
    </source>
</reference>
<evidence type="ECO:0000313" key="5">
    <source>
        <dbReference type="EMBL" id="MCQ1950091.1"/>
    </source>
</evidence>
<dbReference type="EC" id="3.1.1.-" evidence="3"/>
<protein>
    <recommendedName>
        <fullName evidence="3">Carboxylic ester hydrolase</fullName>
        <ecNumber evidence="3">3.1.1.-</ecNumber>
    </recommendedName>
</protein>